<dbReference type="FunFam" id="3.40.50.300:FF:001721">
    <property type="entry name" value="AAA family ATPase, putative"/>
    <property type="match status" value="1"/>
</dbReference>
<reference evidence="5 6" key="1">
    <citation type="submission" date="2019-09" db="EMBL/GenBank/DDBJ databases">
        <authorList>
            <person name="Brejova B."/>
        </authorList>
    </citation>
    <scope>NUCLEOTIDE SEQUENCE [LARGE SCALE GENOMIC DNA]</scope>
</reference>
<evidence type="ECO:0000256" key="1">
    <source>
        <dbReference type="ARBA" id="ARBA00022741"/>
    </source>
</evidence>
<organism evidence="5 6">
    <name type="scientific">Magnusiomyces paraingens</name>
    <dbReference type="NCBI Taxonomy" id="2606893"/>
    <lineage>
        <taxon>Eukaryota</taxon>
        <taxon>Fungi</taxon>
        <taxon>Dikarya</taxon>
        <taxon>Ascomycota</taxon>
        <taxon>Saccharomycotina</taxon>
        <taxon>Dipodascomycetes</taxon>
        <taxon>Dipodascales</taxon>
        <taxon>Dipodascaceae</taxon>
        <taxon>Magnusiomyces</taxon>
    </lineage>
</organism>
<evidence type="ECO:0000313" key="5">
    <source>
        <dbReference type="EMBL" id="VVT57908.1"/>
    </source>
</evidence>
<dbReference type="InterPro" id="IPR003959">
    <property type="entry name" value="ATPase_AAA_core"/>
</dbReference>
<dbReference type="FunFam" id="3.40.50.300:FF:000012">
    <property type="entry name" value="Transitional endoplasmic reticulum ATPase"/>
    <property type="match status" value="1"/>
</dbReference>
<dbReference type="Pfam" id="PF00004">
    <property type="entry name" value="AAA"/>
    <property type="match status" value="2"/>
</dbReference>
<dbReference type="InterPro" id="IPR050168">
    <property type="entry name" value="AAA_ATPase_domain"/>
</dbReference>
<proteinExistence type="predicted"/>
<dbReference type="OrthoDB" id="27435at2759"/>
<keyword evidence="6" id="KW-1185">Reference proteome</keyword>
<dbReference type="AlphaFoldDB" id="A0A5E8C7M4"/>
<keyword evidence="2" id="KW-0067">ATP-binding</keyword>
<dbReference type="GO" id="GO:0016887">
    <property type="term" value="F:ATP hydrolysis activity"/>
    <property type="evidence" value="ECO:0007669"/>
    <property type="project" value="InterPro"/>
</dbReference>
<dbReference type="RefSeq" id="XP_031856546.1">
    <property type="nucleotide sequence ID" value="XM_032000655.1"/>
</dbReference>
<dbReference type="GO" id="GO:0005737">
    <property type="term" value="C:cytoplasm"/>
    <property type="evidence" value="ECO:0007669"/>
    <property type="project" value="TreeGrafter"/>
</dbReference>
<dbReference type="SMART" id="SM00382">
    <property type="entry name" value="AAA"/>
    <property type="match status" value="2"/>
</dbReference>
<protein>
    <recommendedName>
        <fullName evidence="4">AAA+ ATPase domain-containing protein</fullName>
    </recommendedName>
</protein>
<sequence length="814" mass="87557">MAKKVNLNAPAKKSATSSSPSASAPTTSGSAFGSSPFGGSAFGTTTTTPPPPPSSAQPASQKPTKPPKELILRPSVSAGNSAAAAESLVSLYAHPDTLRAYGIASGDLMVVSKPDHPGLVLIAAQTPQSSPKEVVKMAHETRQILGLVLGDRIEIKKYHLARPETALSVTIGIEQDPSEFQLQDQVSQVLTAAGIVMPGLSFTIDSEKYTILDCQTLPDIASLSVSDGAEKDDNDDLVTPVFLFNNKSTLEFTNKTMTPYNVQLPVLPSFKDIGGMSKQIALLQSKIKLPLNHPNLFERFNNTSPETGFLLHGPSGTGKSMLLNAIAHEMNSHVLTINGPSIVSKYLGETEAALRQVFAEARRYQPALIFIDEIDALVPRRGSDDAGEAESRVVSTLLTLMDSNHRGGKAGGSSSGSSSSNRVIVIGATNRPNSIDPALRRAGRFGQEIEIGIPDAQDRVEILQLMLHGMPHKLSEEQVVELAATKMHGYVGADISALVGQCVSLAIDRGLAQDLPPEEMYITSEDAARALLEVRPSAMREIVLETPKVYWTDIGGQEEVKQKLKETVDWPLSHPETFKRLGVHQPKGILLYGPPGCSKTLTAKALATEAGLNFLAVKGPEIFNKYVGESERAVRDVFRKARAAAPSIIFFDEIDALSASREDGGGGGSSDRVLTSLLNEMDGIETLVGVTVLAATNRPDVIDAALMRPGRLDRLIYVGPPDFEARKKILEIQFKKMAVGEDVKIDELAEATQGCSGAEIVQFCQEAGLLAMNEDLDIKCIYDRHMQEALAGIKRGITKEMIEFYENYNREGKA</sequence>
<dbReference type="Proteomes" id="UP000398389">
    <property type="component" value="Unassembled WGS sequence"/>
</dbReference>
<dbReference type="EMBL" id="CABVLU010000005">
    <property type="protein sequence ID" value="VVT57908.1"/>
    <property type="molecule type" value="Genomic_DNA"/>
</dbReference>
<feature type="domain" description="AAA+ ATPase" evidence="4">
    <location>
        <begin position="305"/>
        <end position="455"/>
    </location>
</feature>
<evidence type="ECO:0000313" key="6">
    <source>
        <dbReference type="Proteomes" id="UP000398389"/>
    </source>
</evidence>
<evidence type="ECO:0000256" key="2">
    <source>
        <dbReference type="ARBA" id="ARBA00022840"/>
    </source>
</evidence>
<dbReference type="InterPro" id="IPR041569">
    <property type="entry name" value="AAA_lid_3"/>
</dbReference>
<dbReference type="PANTHER" id="PTHR23077:SF27">
    <property type="entry name" value="ATPASE FAMILY GENE 2 PROTEIN HOMOLOG A"/>
    <property type="match status" value="1"/>
</dbReference>
<dbReference type="InterPro" id="IPR003960">
    <property type="entry name" value="ATPase_AAA_CS"/>
</dbReference>
<dbReference type="GO" id="GO:0005524">
    <property type="term" value="F:ATP binding"/>
    <property type="evidence" value="ECO:0007669"/>
    <property type="project" value="UniProtKB-KW"/>
</dbReference>
<dbReference type="PANTHER" id="PTHR23077">
    <property type="entry name" value="AAA-FAMILY ATPASE"/>
    <property type="match status" value="1"/>
</dbReference>
<dbReference type="PROSITE" id="PS00674">
    <property type="entry name" value="AAA"/>
    <property type="match status" value="2"/>
</dbReference>
<dbReference type="Gene3D" id="3.40.50.300">
    <property type="entry name" value="P-loop containing nucleotide triphosphate hydrolases"/>
    <property type="match status" value="2"/>
</dbReference>
<dbReference type="Pfam" id="PF17862">
    <property type="entry name" value="AAA_lid_3"/>
    <property type="match status" value="1"/>
</dbReference>
<feature type="region of interest" description="Disordered" evidence="3">
    <location>
        <begin position="1"/>
        <end position="70"/>
    </location>
</feature>
<dbReference type="CDD" id="cd19511">
    <property type="entry name" value="RecA-like_CDC48_r2-like"/>
    <property type="match status" value="1"/>
</dbReference>
<feature type="domain" description="AAA+ ATPase" evidence="4">
    <location>
        <begin position="585"/>
        <end position="722"/>
    </location>
</feature>
<dbReference type="InterPro" id="IPR003593">
    <property type="entry name" value="AAA+_ATPase"/>
</dbReference>
<dbReference type="InterPro" id="IPR027417">
    <property type="entry name" value="P-loop_NTPase"/>
</dbReference>
<dbReference type="SUPFAM" id="SSF52540">
    <property type="entry name" value="P-loop containing nucleoside triphosphate hydrolases"/>
    <property type="match status" value="2"/>
</dbReference>
<name>A0A5E8C7M4_9ASCO</name>
<feature type="compositionally biased region" description="Low complexity" evidence="3">
    <location>
        <begin position="9"/>
        <end position="47"/>
    </location>
</feature>
<gene>
    <name evidence="5" type="ORF">SAPINGB_P005941</name>
</gene>
<dbReference type="Gene3D" id="1.10.8.60">
    <property type="match status" value="2"/>
</dbReference>
<keyword evidence="1" id="KW-0547">Nucleotide-binding</keyword>
<dbReference type="GeneID" id="43584755"/>
<evidence type="ECO:0000259" key="4">
    <source>
        <dbReference type="SMART" id="SM00382"/>
    </source>
</evidence>
<evidence type="ECO:0000256" key="3">
    <source>
        <dbReference type="SAM" id="MobiDB-lite"/>
    </source>
</evidence>
<accession>A0A5E8C7M4</accession>